<proteinExistence type="predicted"/>
<protein>
    <submittedName>
        <fullName evidence="1">Uncharacterized protein</fullName>
    </submittedName>
</protein>
<dbReference type="AlphaFoldDB" id="A0A0E0QGH6"/>
<reference evidence="1" key="2">
    <citation type="submission" date="2015-06" db="UniProtKB">
        <authorList>
            <consortium name="EnsemblPlants"/>
        </authorList>
    </citation>
    <scope>IDENTIFICATION</scope>
</reference>
<keyword evidence="2" id="KW-1185">Reference proteome</keyword>
<accession>A0A0E0QGH6</accession>
<evidence type="ECO:0000313" key="1">
    <source>
        <dbReference type="EnsemblPlants" id="ORUFI08G09350.1"/>
    </source>
</evidence>
<reference evidence="2" key="1">
    <citation type="submission" date="2013-06" db="EMBL/GenBank/DDBJ databases">
        <authorList>
            <person name="Zhao Q."/>
        </authorList>
    </citation>
    <scope>NUCLEOTIDE SEQUENCE</scope>
    <source>
        <strain evidence="2">cv. W1943</strain>
    </source>
</reference>
<evidence type="ECO:0000313" key="2">
    <source>
        <dbReference type="Proteomes" id="UP000008022"/>
    </source>
</evidence>
<dbReference type="Proteomes" id="UP000008022">
    <property type="component" value="Unassembled WGS sequence"/>
</dbReference>
<dbReference type="Gramene" id="ORUFI08G09350.1">
    <property type="protein sequence ID" value="ORUFI08G09350.1"/>
    <property type="gene ID" value="ORUFI08G09350"/>
</dbReference>
<organism evidence="1 2">
    <name type="scientific">Oryza rufipogon</name>
    <name type="common">Brownbeard rice</name>
    <name type="synonym">Asian wild rice</name>
    <dbReference type="NCBI Taxonomy" id="4529"/>
    <lineage>
        <taxon>Eukaryota</taxon>
        <taxon>Viridiplantae</taxon>
        <taxon>Streptophyta</taxon>
        <taxon>Embryophyta</taxon>
        <taxon>Tracheophyta</taxon>
        <taxon>Spermatophyta</taxon>
        <taxon>Magnoliopsida</taxon>
        <taxon>Liliopsida</taxon>
        <taxon>Poales</taxon>
        <taxon>Poaceae</taxon>
        <taxon>BOP clade</taxon>
        <taxon>Oryzoideae</taxon>
        <taxon>Oryzeae</taxon>
        <taxon>Oryzinae</taxon>
        <taxon>Oryza</taxon>
    </lineage>
</organism>
<dbReference type="EnsemblPlants" id="ORUFI08G09350.1">
    <property type="protein sequence ID" value="ORUFI08G09350.1"/>
    <property type="gene ID" value="ORUFI08G09350"/>
</dbReference>
<dbReference type="HOGENOM" id="CLU_1505818_0_0_1"/>
<name>A0A0E0QGH6_ORYRU</name>
<sequence>MHDNLHLEASGVFNRHEGLALLTTIVEGADNQLIFPNVDGLLPEGPEEGEARLISDEILKRMCLILKYITWIVGNTDLAIVAPECTPSAAVGFSSSFRPLPSQAEPSRKHLLLEVLLKTLKNPRQWRRKCGDRHRLLHLRSLSPLSIPPPPFLEPIGPSPFTPEVLAAAEPLHEPPSST</sequence>